<reference evidence="1 2" key="1">
    <citation type="submission" date="2019-03" db="EMBL/GenBank/DDBJ databases">
        <title>Genomic Encyclopedia of Type Strains, Phase IV (KMG-IV): sequencing the most valuable type-strain genomes for metagenomic binning, comparative biology and taxonomic classification.</title>
        <authorList>
            <person name="Goeker M."/>
        </authorList>
    </citation>
    <scope>NUCLEOTIDE SEQUENCE [LARGE SCALE GENOMIC DNA]</scope>
    <source>
        <strain evidence="1 2">DSM 25082</strain>
    </source>
</reference>
<gene>
    <name evidence="1" type="ORF">DFR39_101650</name>
</gene>
<evidence type="ECO:0000313" key="1">
    <source>
        <dbReference type="EMBL" id="TDP13176.1"/>
    </source>
</evidence>
<sequence>MRLCCNPSLNPPAMARLDDLPQDPLWAPLSSTLSRAGFEPRDFELRSGPRSELGHLITLRRRSTGQRRHYTVMPGSPWLFNAFADLTGGCFGQPAPH</sequence>
<dbReference type="AlphaFoldDB" id="A0A4R6NBN2"/>
<keyword evidence="2" id="KW-1185">Reference proteome</keyword>
<comment type="caution">
    <text evidence="1">The sequence shown here is derived from an EMBL/GenBank/DDBJ whole genome shotgun (WGS) entry which is preliminary data.</text>
</comment>
<accession>A0A4R6NBN2</accession>
<organism evidence="1 2">
    <name type="scientific">Roseateles asaccharophilus</name>
    <dbReference type="NCBI Taxonomy" id="582607"/>
    <lineage>
        <taxon>Bacteria</taxon>
        <taxon>Pseudomonadati</taxon>
        <taxon>Pseudomonadota</taxon>
        <taxon>Betaproteobacteria</taxon>
        <taxon>Burkholderiales</taxon>
        <taxon>Sphaerotilaceae</taxon>
        <taxon>Roseateles</taxon>
    </lineage>
</organism>
<dbReference type="Proteomes" id="UP000295357">
    <property type="component" value="Unassembled WGS sequence"/>
</dbReference>
<name>A0A4R6NBN2_9BURK</name>
<proteinExistence type="predicted"/>
<dbReference type="EMBL" id="SNXE01000001">
    <property type="protein sequence ID" value="TDP13176.1"/>
    <property type="molecule type" value="Genomic_DNA"/>
</dbReference>
<protein>
    <submittedName>
        <fullName evidence="1">Uncharacterized protein</fullName>
    </submittedName>
</protein>
<evidence type="ECO:0000313" key="2">
    <source>
        <dbReference type="Proteomes" id="UP000295357"/>
    </source>
</evidence>